<evidence type="ECO:0000259" key="1">
    <source>
        <dbReference type="Pfam" id="PF12728"/>
    </source>
</evidence>
<dbReference type="InterPro" id="IPR010093">
    <property type="entry name" value="SinI_DNA-bd"/>
</dbReference>
<dbReference type="InterPro" id="IPR041657">
    <property type="entry name" value="HTH_17"/>
</dbReference>
<reference evidence="3" key="1">
    <citation type="journal article" date="2019" name="Int. J. Syst. Evol. Microbiol.">
        <title>The Global Catalogue of Microorganisms (GCM) 10K type strain sequencing project: providing services to taxonomists for standard genome sequencing and annotation.</title>
        <authorList>
            <consortium name="The Broad Institute Genomics Platform"/>
            <consortium name="The Broad Institute Genome Sequencing Center for Infectious Disease"/>
            <person name="Wu L."/>
            <person name="Ma J."/>
        </authorList>
    </citation>
    <scope>NUCLEOTIDE SEQUENCE [LARGE SCALE GENOMIC DNA]</scope>
    <source>
        <strain evidence="3">JCM 17688</strain>
    </source>
</reference>
<accession>A0ABP8J6R1</accession>
<dbReference type="NCBIfam" id="TIGR01764">
    <property type="entry name" value="excise"/>
    <property type="match status" value="1"/>
</dbReference>
<proteinExistence type="predicted"/>
<protein>
    <recommendedName>
        <fullName evidence="1">Helix-turn-helix domain-containing protein</fullName>
    </recommendedName>
</protein>
<sequence>MSLSAAESLPTTGLPGWAQQVAQILDYAAQEGMVVELTARPDTLTPAQAASRLGMSRATVTRRVHDGRITALRVGNRIRIPVREVERYRESLMIEMARLDQDGIEDDLNLG</sequence>
<feature type="domain" description="Helix-turn-helix" evidence="1">
    <location>
        <begin position="44"/>
        <end position="91"/>
    </location>
</feature>
<evidence type="ECO:0000313" key="3">
    <source>
        <dbReference type="Proteomes" id="UP001500635"/>
    </source>
</evidence>
<comment type="caution">
    <text evidence="2">The sequence shown here is derived from an EMBL/GenBank/DDBJ whole genome shotgun (WGS) entry which is preliminary data.</text>
</comment>
<evidence type="ECO:0000313" key="2">
    <source>
        <dbReference type="EMBL" id="GAA4386012.1"/>
    </source>
</evidence>
<dbReference type="SUPFAM" id="SSF46955">
    <property type="entry name" value="Putative DNA-binding domain"/>
    <property type="match status" value="1"/>
</dbReference>
<dbReference type="Proteomes" id="UP001500635">
    <property type="component" value="Unassembled WGS sequence"/>
</dbReference>
<gene>
    <name evidence="2" type="ORF">GCM10023147_08630</name>
</gene>
<dbReference type="Pfam" id="PF12728">
    <property type="entry name" value="HTH_17"/>
    <property type="match status" value="1"/>
</dbReference>
<organism evidence="2 3">
    <name type="scientific">Tsukamurella soli</name>
    <dbReference type="NCBI Taxonomy" id="644556"/>
    <lineage>
        <taxon>Bacteria</taxon>
        <taxon>Bacillati</taxon>
        <taxon>Actinomycetota</taxon>
        <taxon>Actinomycetes</taxon>
        <taxon>Mycobacteriales</taxon>
        <taxon>Tsukamurellaceae</taxon>
        <taxon>Tsukamurella</taxon>
    </lineage>
</organism>
<dbReference type="InterPro" id="IPR009061">
    <property type="entry name" value="DNA-bd_dom_put_sf"/>
</dbReference>
<dbReference type="EMBL" id="BAABFR010000008">
    <property type="protein sequence ID" value="GAA4386012.1"/>
    <property type="molecule type" value="Genomic_DNA"/>
</dbReference>
<name>A0ABP8J6R1_9ACTN</name>
<keyword evidence="3" id="KW-1185">Reference proteome</keyword>